<dbReference type="EMBL" id="CP042430">
    <property type="protein sequence ID" value="QEC47930.1"/>
    <property type="molecule type" value="Genomic_DNA"/>
</dbReference>
<feature type="domain" description="Glycosyl transferase family 1" evidence="3">
    <location>
        <begin position="235"/>
        <end position="351"/>
    </location>
</feature>
<dbReference type="Proteomes" id="UP000321805">
    <property type="component" value="Chromosome"/>
</dbReference>
<dbReference type="PANTHER" id="PTHR45947">
    <property type="entry name" value="SULFOQUINOVOSYL TRANSFERASE SQD2"/>
    <property type="match status" value="1"/>
</dbReference>
<dbReference type="InterPro" id="IPR001296">
    <property type="entry name" value="Glyco_trans_1"/>
</dbReference>
<dbReference type="KEGG" id="bsol:FSW04_10345"/>
<keyword evidence="2 5" id="KW-0808">Transferase</keyword>
<feature type="domain" description="Glycosyltransferase subfamily 4-like N-terminal" evidence="4">
    <location>
        <begin position="15"/>
        <end position="190"/>
    </location>
</feature>
<dbReference type="RefSeq" id="WP_146918941.1">
    <property type="nucleotide sequence ID" value="NZ_CP042430.1"/>
</dbReference>
<reference evidence="5 6" key="1">
    <citation type="journal article" date="2018" name="J. Microbiol.">
        <title>Baekduia soli gen. nov., sp. nov., a novel bacterium isolated from the soil of Baekdu Mountain and proposal of a novel family name, Baekduiaceae fam. nov.</title>
        <authorList>
            <person name="An D.S."/>
            <person name="Siddiqi M.Z."/>
            <person name="Kim K.H."/>
            <person name="Yu H.S."/>
            <person name="Im W.T."/>
        </authorList>
    </citation>
    <scope>NUCLEOTIDE SEQUENCE [LARGE SCALE GENOMIC DNA]</scope>
    <source>
        <strain evidence="5 6">BR7-21</strain>
    </source>
</reference>
<dbReference type="CDD" id="cd03801">
    <property type="entry name" value="GT4_PimA-like"/>
    <property type="match status" value="1"/>
</dbReference>
<evidence type="ECO:0000313" key="6">
    <source>
        <dbReference type="Proteomes" id="UP000321805"/>
    </source>
</evidence>
<evidence type="ECO:0000259" key="4">
    <source>
        <dbReference type="Pfam" id="PF13439"/>
    </source>
</evidence>
<dbReference type="PANTHER" id="PTHR45947:SF3">
    <property type="entry name" value="SULFOQUINOVOSYL TRANSFERASE SQD2"/>
    <property type="match status" value="1"/>
</dbReference>
<dbReference type="Gene3D" id="3.40.50.2000">
    <property type="entry name" value="Glycogen Phosphorylase B"/>
    <property type="match status" value="2"/>
</dbReference>
<dbReference type="SUPFAM" id="SSF53756">
    <property type="entry name" value="UDP-Glycosyltransferase/glycogen phosphorylase"/>
    <property type="match status" value="1"/>
</dbReference>
<organism evidence="5 6">
    <name type="scientific">Baekduia soli</name>
    <dbReference type="NCBI Taxonomy" id="496014"/>
    <lineage>
        <taxon>Bacteria</taxon>
        <taxon>Bacillati</taxon>
        <taxon>Actinomycetota</taxon>
        <taxon>Thermoleophilia</taxon>
        <taxon>Solirubrobacterales</taxon>
        <taxon>Baekduiaceae</taxon>
        <taxon>Baekduia</taxon>
    </lineage>
</organism>
<dbReference type="GO" id="GO:0016757">
    <property type="term" value="F:glycosyltransferase activity"/>
    <property type="evidence" value="ECO:0007669"/>
    <property type="project" value="UniProtKB-KW"/>
</dbReference>
<evidence type="ECO:0000259" key="3">
    <source>
        <dbReference type="Pfam" id="PF00534"/>
    </source>
</evidence>
<sequence>MRLHVWHGYLLGGTGSNTYARQVAREWARAGHDVTVFSQEAHPEQFDLEGVTTVRPDVDGLLPVFVLDRYEGYEVRRMPDCPRDELERWVQANARALREHGPADLVLANHVVLGGPVGAAGDSPYVVKVHGSELEYAMRGHPGLARWGAEALRGAAATVVGSQHIREVLHDVCGPLDRVHEIPPGVDVERWRPEPPGEALERLLEEARRDPPNPGNADAWLPDEDNAARLAAFLAGDRPTVVYVGKLIENKGVGVLLEALRGLDARAVVVGFGDARAGLQRRAAGLDVLFTGALAQRHLVHLLALADVSVVPSIFPEAFGMVAAEAAATGCPPVVADHSGLAGVARELEERYPRPPAAWRASRPPTPPRCATGWTACCRSAPPTVTRCAPPPAAPRSSAGA</sequence>
<evidence type="ECO:0000256" key="2">
    <source>
        <dbReference type="ARBA" id="ARBA00022679"/>
    </source>
</evidence>
<gene>
    <name evidence="5" type="ORF">FSW04_10345</name>
</gene>
<keyword evidence="6" id="KW-1185">Reference proteome</keyword>
<dbReference type="OrthoDB" id="9806887at2"/>
<accession>A0A5B8U4F8</accession>
<dbReference type="GO" id="GO:1901137">
    <property type="term" value="P:carbohydrate derivative biosynthetic process"/>
    <property type="evidence" value="ECO:0007669"/>
    <property type="project" value="UniProtKB-ARBA"/>
</dbReference>
<proteinExistence type="predicted"/>
<dbReference type="AlphaFoldDB" id="A0A5B8U4F8"/>
<keyword evidence="1" id="KW-0328">Glycosyltransferase</keyword>
<name>A0A5B8U4F8_9ACTN</name>
<dbReference type="Pfam" id="PF00534">
    <property type="entry name" value="Glycos_transf_1"/>
    <property type="match status" value="1"/>
</dbReference>
<evidence type="ECO:0000256" key="1">
    <source>
        <dbReference type="ARBA" id="ARBA00022676"/>
    </source>
</evidence>
<protein>
    <submittedName>
        <fullName evidence="5">Glycosyltransferase family 4 protein</fullName>
    </submittedName>
</protein>
<dbReference type="InterPro" id="IPR028098">
    <property type="entry name" value="Glyco_trans_4-like_N"/>
</dbReference>
<evidence type="ECO:0000313" key="5">
    <source>
        <dbReference type="EMBL" id="QEC47930.1"/>
    </source>
</evidence>
<dbReference type="Pfam" id="PF13439">
    <property type="entry name" value="Glyco_transf_4"/>
    <property type="match status" value="1"/>
</dbReference>
<dbReference type="InterPro" id="IPR050194">
    <property type="entry name" value="Glycosyltransferase_grp1"/>
</dbReference>